<dbReference type="GO" id="GO:0033540">
    <property type="term" value="P:fatty acid beta-oxidation using acyl-CoA oxidase"/>
    <property type="evidence" value="ECO:0007669"/>
    <property type="project" value="TreeGrafter"/>
</dbReference>
<evidence type="ECO:0000313" key="2">
    <source>
        <dbReference type="Proteomes" id="UP000182235"/>
    </source>
</evidence>
<dbReference type="GO" id="GO:0003997">
    <property type="term" value="F:acyl-CoA oxidase activity"/>
    <property type="evidence" value="ECO:0007669"/>
    <property type="project" value="InterPro"/>
</dbReference>
<dbReference type="PANTHER" id="PTHR10909">
    <property type="entry name" value="ELECTRON TRANSPORT OXIDOREDUCTASE"/>
    <property type="match status" value="1"/>
</dbReference>
<dbReference type="PANTHER" id="PTHR10909:SF250">
    <property type="entry name" value="PEROXISOMAL ACYL-COENZYME A OXIDASE 1"/>
    <property type="match status" value="1"/>
</dbReference>
<dbReference type="InterPro" id="IPR046373">
    <property type="entry name" value="Acyl-CoA_Oxase/DH_mid-dom_sf"/>
</dbReference>
<dbReference type="EMBL" id="LGRN01000004">
    <property type="protein sequence ID" value="OJD19761.1"/>
    <property type="molecule type" value="Genomic_DNA"/>
</dbReference>
<keyword evidence="2" id="KW-1185">Reference proteome</keyword>
<dbReference type="OrthoDB" id="538336at2759"/>
<dbReference type="SUPFAM" id="SSF56645">
    <property type="entry name" value="Acyl-CoA dehydrogenase NM domain-like"/>
    <property type="match status" value="1"/>
</dbReference>
<name>A0A1J9PTN4_9EURO</name>
<dbReference type="InterPro" id="IPR012258">
    <property type="entry name" value="Acyl-CoA_oxidase"/>
</dbReference>
<dbReference type="InterPro" id="IPR009100">
    <property type="entry name" value="AcylCoA_DH/oxidase_NM_dom_sf"/>
</dbReference>
<evidence type="ECO:0000313" key="1">
    <source>
        <dbReference type="EMBL" id="OJD19761.1"/>
    </source>
</evidence>
<dbReference type="Gene3D" id="2.40.110.10">
    <property type="entry name" value="Butyryl-CoA Dehydrogenase, subunit A, domain 2"/>
    <property type="match status" value="1"/>
</dbReference>
<dbReference type="GO" id="GO:0005777">
    <property type="term" value="C:peroxisome"/>
    <property type="evidence" value="ECO:0007669"/>
    <property type="project" value="InterPro"/>
</dbReference>
<dbReference type="GO" id="GO:0005504">
    <property type="term" value="F:fatty acid binding"/>
    <property type="evidence" value="ECO:0007669"/>
    <property type="project" value="TreeGrafter"/>
</dbReference>
<dbReference type="GO" id="GO:0055088">
    <property type="term" value="P:lipid homeostasis"/>
    <property type="evidence" value="ECO:0007669"/>
    <property type="project" value="TreeGrafter"/>
</dbReference>
<dbReference type="Proteomes" id="UP000182235">
    <property type="component" value="Unassembled WGS sequence"/>
</dbReference>
<comment type="caution">
    <text evidence="1">The sequence shown here is derived from an EMBL/GenBank/DDBJ whole genome shotgun (WGS) entry which is preliminary data.</text>
</comment>
<dbReference type="GO" id="GO:0071949">
    <property type="term" value="F:FAD binding"/>
    <property type="evidence" value="ECO:0007669"/>
    <property type="project" value="InterPro"/>
</dbReference>
<gene>
    <name evidence="1" type="ORF">AJ78_00260</name>
</gene>
<protein>
    <submittedName>
        <fullName evidence="1">Uncharacterized protein</fullName>
    </submittedName>
</protein>
<dbReference type="STRING" id="1447872.A0A1J9PTN4"/>
<proteinExistence type="predicted"/>
<reference evidence="1 2" key="1">
    <citation type="submission" date="2015-07" db="EMBL/GenBank/DDBJ databases">
        <title>Emmonsia species relationships and genome sequence.</title>
        <authorList>
            <consortium name="The Broad Institute Genomics Platform"/>
            <person name="Cuomo C.A."/>
            <person name="Munoz J.F."/>
            <person name="Imamovic A."/>
            <person name="Priest M.E."/>
            <person name="Young S."/>
            <person name="Clay O.K."/>
            <person name="McEwen J.G."/>
        </authorList>
    </citation>
    <scope>NUCLEOTIDE SEQUENCE [LARGE SCALE GENOMIC DNA]</scope>
    <source>
        <strain evidence="1 2">UAMH 9510</strain>
    </source>
</reference>
<dbReference type="VEuPathDB" id="FungiDB:AJ78_00260"/>
<sequence>MLMALDPCSVVEFGDLGTKIGYDSTANGYALFSDVRIPRNHLLMGHAKVHRDGFYVPTLHDKRRAEDALNRHLMEIIVVARAYPEPLILQDFINGVEPTKTTYQVSTQRSHDSAPSSFSQPLPFYNLVMPSHLWKTNISTPDN</sequence>
<accession>A0A1J9PTN4</accession>
<organism evidence="1 2">
    <name type="scientific">Emergomyces pasteurianus Ep9510</name>
    <dbReference type="NCBI Taxonomy" id="1447872"/>
    <lineage>
        <taxon>Eukaryota</taxon>
        <taxon>Fungi</taxon>
        <taxon>Dikarya</taxon>
        <taxon>Ascomycota</taxon>
        <taxon>Pezizomycotina</taxon>
        <taxon>Eurotiomycetes</taxon>
        <taxon>Eurotiomycetidae</taxon>
        <taxon>Onygenales</taxon>
        <taxon>Ajellomycetaceae</taxon>
        <taxon>Emergomyces</taxon>
    </lineage>
</organism>
<dbReference type="AlphaFoldDB" id="A0A1J9PTN4"/>